<proteinExistence type="predicted"/>
<dbReference type="InterPro" id="IPR002156">
    <property type="entry name" value="RNaseH_domain"/>
</dbReference>
<dbReference type="Gene3D" id="3.30.420.10">
    <property type="entry name" value="Ribonuclease H-like superfamily/Ribonuclease H"/>
    <property type="match status" value="1"/>
</dbReference>
<evidence type="ECO:0000313" key="4">
    <source>
        <dbReference type="EMBL" id="KAF7802510.1"/>
    </source>
</evidence>
<dbReference type="Pfam" id="PF13456">
    <property type="entry name" value="RVT_3"/>
    <property type="match status" value="1"/>
</dbReference>
<dbReference type="OrthoDB" id="1002563at2759"/>
<evidence type="ECO:0000259" key="2">
    <source>
        <dbReference type="Pfam" id="PF13456"/>
    </source>
</evidence>
<reference evidence="4" key="1">
    <citation type="submission" date="2020-09" db="EMBL/GenBank/DDBJ databases">
        <title>Genome-Enabled Discovery of Anthraquinone Biosynthesis in Senna tora.</title>
        <authorList>
            <person name="Kang S.-H."/>
            <person name="Pandey R.P."/>
            <person name="Lee C.-M."/>
            <person name="Sim J.-S."/>
            <person name="Jeong J.-T."/>
            <person name="Choi B.-S."/>
            <person name="Jung M."/>
            <person name="Ginzburg D."/>
            <person name="Zhao K."/>
            <person name="Won S.Y."/>
            <person name="Oh T.-J."/>
            <person name="Yu Y."/>
            <person name="Kim N.-H."/>
            <person name="Lee O.R."/>
            <person name="Lee T.-H."/>
            <person name="Bashyal P."/>
            <person name="Kim T.-S."/>
            <person name="Lee W.-H."/>
            <person name="Kawkins C."/>
            <person name="Kim C.-K."/>
            <person name="Kim J.S."/>
            <person name="Ahn B.O."/>
            <person name="Rhee S.Y."/>
            <person name="Sohng J.K."/>
        </authorList>
    </citation>
    <scope>NUCLEOTIDE SEQUENCE</scope>
    <source>
        <tissue evidence="4">Leaf</tissue>
    </source>
</reference>
<dbReference type="InterPro" id="IPR012337">
    <property type="entry name" value="RNaseH-like_sf"/>
</dbReference>
<dbReference type="GO" id="GO:0003676">
    <property type="term" value="F:nucleic acid binding"/>
    <property type="evidence" value="ECO:0007669"/>
    <property type="project" value="InterPro"/>
</dbReference>
<dbReference type="PANTHER" id="PTHR47723">
    <property type="entry name" value="OS05G0353850 PROTEIN"/>
    <property type="match status" value="1"/>
</dbReference>
<dbReference type="EMBL" id="JAAIUW010000013">
    <property type="protein sequence ID" value="KAF7802510.1"/>
    <property type="molecule type" value="Genomic_DNA"/>
</dbReference>
<feature type="compositionally biased region" description="Basic and acidic residues" evidence="1">
    <location>
        <begin position="33"/>
        <end position="66"/>
    </location>
</feature>
<gene>
    <name evidence="4" type="ORF">G2W53_041621</name>
</gene>
<dbReference type="Pfam" id="PF13966">
    <property type="entry name" value="zf-RVT"/>
    <property type="match status" value="1"/>
</dbReference>
<dbReference type="Proteomes" id="UP000634136">
    <property type="component" value="Unassembled WGS sequence"/>
</dbReference>
<evidence type="ECO:0000256" key="1">
    <source>
        <dbReference type="SAM" id="MobiDB-lite"/>
    </source>
</evidence>
<dbReference type="InterPro" id="IPR044730">
    <property type="entry name" value="RNase_H-like_dom_plant"/>
</dbReference>
<name>A0A834SE15_9FABA</name>
<dbReference type="InterPro" id="IPR036397">
    <property type="entry name" value="RNaseH_sf"/>
</dbReference>
<dbReference type="GO" id="GO:0004523">
    <property type="term" value="F:RNA-DNA hybrid ribonuclease activity"/>
    <property type="evidence" value="ECO:0007669"/>
    <property type="project" value="InterPro"/>
</dbReference>
<dbReference type="AlphaFoldDB" id="A0A834SE15"/>
<evidence type="ECO:0000313" key="5">
    <source>
        <dbReference type="Proteomes" id="UP000634136"/>
    </source>
</evidence>
<dbReference type="SUPFAM" id="SSF53098">
    <property type="entry name" value="Ribonuclease H-like"/>
    <property type="match status" value="1"/>
</dbReference>
<protein>
    <submittedName>
        <fullName evidence="4">Putative ribonuclease H protein At1g65750 family</fullName>
    </submittedName>
</protein>
<feature type="domain" description="Reverse transcriptase zinc-binding" evidence="3">
    <location>
        <begin position="151"/>
        <end position="248"/>
    </location>
</feature>
<keyword evidence="5" id="KW-1185">Reference proteome</keyword>
<feature type="domain" description="RNase H type-1" evidence="2">
    <location>
        <begin position="350"/>
        <end position="471"/>
    </location>
</feature>
<accession>A0A834SE15</accession>
<dbReference type="InterPro" id="IPR026960">
    <property type="entry name" value="RVT-Znf"/>
</dbReference>
<feature type="region of interest" description="Disordered" evidence="1">
    <location>
        <begin position="33"/>
        <end position="88"/>
    </location>
</feature>
<sequence>MAAEKEVGVEVHVVDKAQDETDVAQKVVGEKVVKEGSSKRDDVARGEEREPRVLRDGKRKIDERVNGNETVESNRSSKRIKNNGGVETMKGLSVGGNELACGKRNDRGGFVQINTGWKIDLNLERPVDPRRTELASSTHAWAWRAEANGQFSVKSCYKLAMNETWDQISLFPDLFCDVPAGFWRNMWKLPQLSRFKAFMWRACHNIIPTIEVLERRGVQINENCVFCNGESESVYHVLFECGVVRRVWDDARFSFFSRRFHTTLLEWMAVEWSSWSQEQRCFLIMAMYFIWEGRNKKKFANETPNLDRIWARVERSWDEQRIATSGAYRDFIIPCNLRWEKPKAPFAKMNVDAAIKSNGEAAIGGLLRDHNGWVLAAFSGTLPALDDVAMAEALAVKRGVKMAMEVGVKDSHVECDSKLVVEMLNSGCEHMSFLSSLCSSILALCEEFNNVEFIWIPRICNQSADCLSRFAKVSSCNKVWFNSVPMFLAEYCTADLS</sequence>
<evidence type="ECO:0000259" key="3">
    <source>
        <dbReference type="Pfam" id="PF13966"/>
    </source>
</evidence>
<dbReference type="InterPro" id="IPR053151">
    <property type="entry name" value="RNase_H-like"/>
</dbReference>
<dbReference type="CDD" id="cd06222">
    <property type="entry name" value="RNase_H_like"/>
    <property type="match status" value="1"/>
</dbReference>
<dbReference type="PANTHER" id="PTHR47723:SF19">
    <property type="entry name" value="POLYNUCLEOTIDYL TRANSFERASE, RIBONUCLEASE H-LIKE SUPERFAMILY PROTEIN"/>
    <property type="match status" value="1"/>
</dbReference>
<comment type="caution">
    <text evidence="4">The sequence shown here is derived from an EMBL/GenBank/DDBJ whole genome shotgun (WGS) entry which is preliminary data.</text>
</comment>
<organism evidence="4 5">
    <name type="scientific">Senna tora</name>
    <dbReference type="NCBI Taxonomy" id="362788"/>
    <lineage>
        <taxon>Eukaryota</taxon>
        <taxon>Viridiplantae</taxon>
        <taxon>Streptophyta</taxon>
        <taxon>Embryophyta</taxon>
        <taxon>Tracheophyta</taxon>
        <taxon>Spermatophyta</taxon>
        <taxon>Magnoliopsida</taxon>
        <taxon>eudicotyledons</taxon>
        <taxon>Gunneridae</taxon>
        <taxon>Pentapetalae</taxon>
        <taxon>rosids</taxon>
        <taxon>fabids</taxon>
        <taxon>Fabales</taxon>
        <taxon>Fabaceae</taxon>
        <taxon>Caesalpinioideae</taxon>
        <taxon>Cassia clade</taxon>
        <taxon>Senna</taxon>
    </lineage>
</organism>